<dbReference type="PANTHER" id="PTHR30469">
    <property type="entry name" value="MULTIDRUG RESISTANCE PROTEIN MDTA"/>
    <property type="match status" value="1"/>
</dbReference>
<name>A0A6H3NQS3_9LEPT</name>
<dbReference type="Gene3D" id="2.40.30.170">
    <property type="match status" value="1"/>
</dbReference>
<dbReference type="PRINTS" id="PR01490">
    <property type="entry name" value="RTXTOXIND"/>
</dbReference>
<dbReference type="GO" id="GO:0015562">
    <property type="term" value="F:efflux transmembrane transporter activity"/>
    <property type="evidence" value="ECO:0007669"/>
    <property type="project" value="TreeGrafter"/>
</dbReference>
<evidence type="ECO:0000256" key="1">
    <source>
        <dbReference type="SAM" id="Coils"/>
    </source>
</evidence>
<feature type="coiled-coil region" evidence="1">
    <location>
        <begin position="209"/>
        <end position="258"/>
    </location>
</feature>
<dbReference type="SUPFAM" id="SSF111369">
    <property type="entry name" value="HlyD-like secretion proteins"/>
    <property type="match status" value="2"/>
</dbReference>
<accession>A0A6H3NQS3</accession>
<sequence>MNFSRMAGLKQWIRKLLVVGVLYVISAVFYTLFSTWNIRSRFPLLAKILYFPNYWEVLNEVSATEQPKQNLVFEKPRLIEENKIIEFPAVVEPTKEIQLHNKQIGRIRKIYVEEGTVVKEGQILLEIDDELLRLEGERLRLSAQVSESNANIALEKWKLAEKQVDVKLREIDKKTEWISLAEKEWNISKDLKEKKIILWKQGFISLSEIEKLKQEEQSKETQYKNLIRDRENLISGMNLELESENLDFEERLKTWRKKNTSLEKSEYELTQSHLKIIKNQIKSNEQLLSETKLRAPKSGKILKIQIKEGELTTQSPVMLLVEKGELSAGFQIGESDLSFFTPGKEILFIPSLDKMPAIKGKLDHVGGFLDPRSHSIGIKVKLDSKQNNILPGMFGLVQVKLPETVGKIIIPKSSLHGNEINGHYVNIKGKDGEISKRYIQFKPFLLNELEILSGLTLEDEVETSLPL</sequence>
<evidence type="ECO:0000313" key="4">
    <source>
        <dbReference type="EMBL" id="TGN10744.1"/>
    </source>
</evidence>
<proteinExistence type="predicted"/>
<keyword evidence="5" id="KW-1185">Reference proteome</keyword>
<keyword evidence="2" id="KW-0472">Membrane</keyword>
<keyword evidence="2" id="KW-1133">Transmembrane helix</keyword>
<dbReference type="Gene3D" id="2.40.420.20">
    <property type="match status" value="1"/>
</dbReference>
<dbReference type="PANTHER" id="PTHR30469:SF15">
    <property type="entry name" value="HLYD FAMILY OF SECRETION PROTEINS"/>
    <property type="match status" value="1"/>
</dbReference>
<feature type="domain" description="Multidrug resistance protein MdtA-like barrel-sandwich hybrid" evidence="3">
    <location>
        <begin position="105"/>
        <end position="314"/>
    </location>
</feature>
<reference evidence="4" key="1">
    <citation type="journal article" date="2019" name="PLoS Negl. Trop. Dis.">
        <title>Revisiting the worldwide diversity of Leptospira species in the environment.</title>
        <authorList>
            <person name="Vincent A.T."/>
            <person name="Schiettekatte O."/>
            <person name="Bourhy P."/>
            <person name="Veyrier F.J."/>
            <person name="Picardeau M."/>
        </authorList>
    </citation>
    <scope>NUCLEOTIDE SEQUENCE [LARGE SCALE GENOMIC DNA]</scope>
    <source>
        <strain evidence="4">201601109</strain>
    </source>
</reference>
<gene>
    <name evidence="4" type="ORF">EHR08_19020</name>
</gene>
<feature type="transmembrane region" description="Helical" evidence="2">
    <location>
        <begin position="12"/>
        <end position="33"/>
    </location>
</feature>
<dbReference type="RefSeq" id="WP_135743345.1">
    <property type="nucleotide sequence ID" value="NZ_JAIZBL010000002.1"/>
</dbReference>
<dbReference type="Proteomes" id="UP000297649">
    <property type="component" value="Unassembled WGS sequence"/>
</dbReference>
<dbReference type="Gene3D" id="2.40.50.100">
    <property type="match status" value="2"/>
</dbReference>
<dbReference type="GO" id="GO:1990281">
    <property type="term" value="C:efflux pump complex"/>
    <property type="evidence" value="ECO:0007669"/>
    <property type="project" value="TreeGrafter"/>
</dbReference>
<dbReference type="Gene3D" id="1.10.287.470">
    <property type="entry name" value="Helix hairpin bin"/>
    <property type="match status" value="1"/>
</dbReference>
<evidence type="ECO:0000259" key="3">
    <source>
        <dbReference type="Pfam" id="PF25917"/>
    </source>
</evidence>
<evidence type="ECO:0000256" key="2">
    <source>
        <dbReference type="SAM" id="Phobius"/>
    </source>
</evidence>
<dbReference type="AlphaFoldDB" id="A0A6H3NQS3"/>
<keyword evidence="2" id="KW-0812">Transmembrane</keyword>
<comment type="caution">
    <text evidence="4">The sequence shown here is derived from an EMBL/GenBank/DDBJ whole genome shotgun (WGS) entry which is preliminary data.</text>
</comment>
<organism evidence="4 5">
    <name type="scientific">Leptospira bandrabouensis</name>
    <dbReference type="NCBI Taxonomy" id="2484903"/>
    <lineage>
        <taxon>Bacteria</taxon>
        <taxon>Pseudomonadati</taxon>
        <taxon>Spirochaetota</taxon>
        <taxon>Spirochaetia</taxon>
        <taxon>Leptospirales</taxon>
        <taxon>Leptospiraceae</taxon>
        <taxon>Leptospira</taxon>
    </lineage>
</organism>
<protein>
    <submittedName>
        <fullName evidence="4">Biotin/lipoyl-binding protein</fullName>
    </submittedName>
</protein>
<dbReference type="EMBL" id="RQHU01000025">
    <property type="protein sequence ID" value="TGN10744.1"/>
    <property type="molecule type" value="Genomic_DNA"/>
</dbReference>
<evidence type="ECO:0000313" key="5">
    <source>
        <dbReference type="Proteomes" id="UP000297649"/>
    </source>
</evidence>
<dbReference type="Pfam" id="PF25917">
    <property type="entry name" value="BSH_RND"/>
    <property type="match status" value="1"/>
</dbReference>
<keyword evidence="1" id="KW-0175">Coiled coil</keyword>
<dbReference type="OrthoDB" id="319688at2"/>
<dbReference type="InterPro" id="IPR058625">
    <property type="entry name" value="MdtA-like_BSH"/>
</dbReference>